<dbReference type="SUPFAM" id="SSF51905">
    <property type="entry name" value="FAD/NAD(P)-binding domain"/>
    <property type="match status" value="1"/>
</dbReference>
<reference evidence="6 7" key="1">
    <citation type="journal article" date="2018" name="IMA Fungus">
        <title>IMA Genome-F 9: Draft genome sequence of Annulohypoxylon stygium, Aspergillus mulundensis, Berkeleyomyces basicola (syn. Thielaviopsis basicola), Ceratocystis smalleyi, two Cercospora beticola strains, Coleophoma cylindrospora, Fusarium fracticaudum, Phialophora cf. hyalina, and Morchella septimelata.</title>
        <authorList>
            <person name="Wingfield B.D."/>
            <person name="Bills G.F."/>
            <person name="Dong Y."/>
            <person name="Huang W."/>
            <person name="Nel W.J."/>
            <person name="Swalarsk-Parry B.S."/>
            <person name="Vaghefi N."/>
            <person name="Wilken P.M."/>
            <person name="An Z."/>
            <person name="de Beer Z.W."/>
            <person name="De Vos L."/>
            <person name="Chen L."/>
            <person name="Duong T.A."/>
            <person name="Gao Y."/>
            <person name="Hammerbacher A."/>
            <person name="Kikkert J.R."/>
            <person name="Li Y."/>
            <person name="Li H."/>
            <person name="Li K."/>
            <person name="Li Q."/>
            <person name="Liu X."/>
            <person name="Ma X."/>
            <person name="Naidoo K."/>
            <person name="Pethybridge S.J."/>
            <person name="Sun J."/>
            <person name="Steenkamp E.T."/>
            <person name="van der Nest M.A."/>
            <person name="van Wyk S."/>
            <person name="Wingfield M.J."/>
            <person name="Xiong C."/>
            <person name="Yue Q."/>
            <person name="Zhang X."/>
        </authorList>
    </citation>
    <scope>NUCLEOTIDE SEQUENCE [LARGE SCALE GENOMIC DNA]</scope>
    <source>
        <strain evidence="6 7">BP6252</strain>
    </source>
</reference>
<dbReference type="STRING" id="1849047.A0A3D8QL23"/>
<dbReference type="PANTHER" id="PTHR43735">
    <property type="entry name" value="APOPTOSIS-INDUCING FACTOR 1"/>
    <property type="match status" value="1"/>
</dbReference>
<dbReference type="OrthoDB" id="202203at2759"/>
<keyword evidence="2" id="KW-0285">Flavoprotein</keyword>
<organism evidence="6 7">
    <name type="scientific">Coleophoma cylindrospora</name>
    <dbReference type="NCBI Taxonomy" id="1849047"/>
    <lineage>
        <taxon>Eukaryota</taxon>
        <taxon>Fungi</taxon>
        <taxon>Dikarya</taxon>
        <taxon>Ascomycota</taxon>
        <taxon>Pezizomycotina</taxon>
        <taxon>Leotiomycetes</taxon>
        <taxon>Helotiales</taxon>
        <taxon>Dermateaceae</taxon>
        <taxon>Coleophoma</taxon>
    </lineage>
</organism>
<evidence type="ECO:0000256" key="4">
    <source>
        <dbReference type="ARBA" id="ARBA00023002"/>
    </source>
</evidence>
<dbReference type="InterPro" id="IPR023753">
    <property type="entry name" value="FAD/NAD-binding_dom"/>
</dbReference>
<dbReference type="InterPro" id="IPR036188">
    <property type="entry name" value="FAD/NAD-bd_sf"/>
</dbReference>
<dbReference type="GO" id="GO:0005737">
    <property type="term" value="C:cytoplasm"/>
    <property type="evidence" value="ECO:0007669"/>
    <property type="project" value="TreeGrafter"/>
</dbReference>
<keyword evidence="4" id="KW-0560">Oxidoreductase</keyword>
<dbReference type="PRINTS" id="PR00368">
    <property type="entry name" value="FADPNR"/>
</dbReference>
<sequence>MAQNTTSESAKKIVILGGSYAGVSTAHYLLKHVVPQMTDQASYQVVIISASSKVMCRPACPRALISDDMFPQEKLFLDVNKLFEQYDSESFHFIHGTATKLDHTNRTVSIDIANGTTEQIAFYALVIATGASTPSPLLSLNRDFEFLRASWEEFRKSLPTARKIVIAGGGPAGIETAAELGEYLNGRAGWFSSKLANPAVSITVVTAGEKILPALRPAIAKKAEGYLALVGVSVIKNVRVKSVAPLNAGTGDVATKAVVTLENGETLDADLYIPAVGMKPNTDFVDPSLLSADGRVKNNASTLRLDQAGPRIYAIGDVASYARPAVHLILNAVPILCTNIKRDLLLDSGTKGDAIGEDRIFNEDTRETQMVPIGRSKGVGAAMGFQLPSFLVWLIKGRDYWLWTTGSLWSGKQWAKES</sequence>
<accession>A0A3D8QL23</accession>
<name>A0A3D8QL23_9HELO</name>
<dbReference type="EMBL" id="PDLM01000014">
    <property type="protein sequence ID" value="RDW62418.1"/>
    <property type="molecule type" value="Genomic_DNA"/>
</dbReference>
<evidence type="ECO:0000256" key="3">
    <source>
        <dbReference type="ARBA" id="ARBA00022827"/>
    </source>
</evidence>
<protein>
    <recommendedName>
        <fullName evidence="5">FAD/NAD(P)-binding domain-containing protein</fullName>
    </recommendedName>
</protein>
<dbReference type="PRINTS" id="PR00469">
    <property type="entry name" value="PNDRDTASEII"/>
</dbReference>
<gene>
    <name evidence="6" type="ORF">BP6252_11851</name>
</gene>
<dbReference type="AlphaFoldDB" id="A0A3D8QL23"/>
<dbReference type="GO" id="GO:0004174">
    <property type="term" value="F:electron-transferring-flavoprotein dehydrogenase activity"/>
    <property type="evidence" value="ECO:0007669"/>
    <property type="project" value="TreeGrafter"/>
</dbReference>
<proteinExistence type="inferred from homology"/>
<evidence type="ECO:0000313" key="7">
    <source>
        <dbReference type="Proteomes" id="UP000256645"/>
    </source>
</evidence>
<evidence type="ECO:0000259" key="5">
    <source>
        <dbReference type="Pfam" id="PF07992"/>
    </source>
</evidence>
<dbReference type="GO" id="GO:0050660">
    <property type="term" value="F:flavin adenine dinucleotide binding"/>
    <property type="evidence" value="ECO:0007669"/>
    <property type="project" value="TreeGrafter"/>
</dbReference>
<comment type="caution">
    <text evidence="6">The sequence shown here is derived from an EMBL/GenBank/DDBJ whole genome shotgun (WGS) entry which is preliminary data.</text>
</comment>
<evidence type="ECO:0000313" key="6">
    <source>
        <dbReference type="EMBL" id="RDW62418.1"/>
    </source>
</evidence>
<dbReference type="Pfam" id="PF07992">
    <property type="entry name" value="Pyr_redox_2"/>
    <property type="match status" value="1"/>
</dbReference>
<dbReference type="Proteomes" id="UP000256645">
    <property type="component" value="Unassembled WGS sequence"/>
</dbReference>
<keyword evidence="7" id="KW-1185">Reference proteome</keyword>
<dbReference type="PANTHER" id="PTHR43735:SF3">
    <property type="entry name" value="FERROPTOSIS SUPPRESSOR PROTEIN 1"/>
    <property type="match status" value="1"/>
</dbReference>
<evidence type="ECO:0000256" key="1">
    <source>
        <dbReference type="ARBA" id="ARBA00006442"/>
    </source>
</evidence>
<evidence type="ECO:0000256" key="2">
    <source>
        <dbReference type="ARBA" id="ARBA00022630"/>
    </source>
</evidence>
<keyword evidence="3" id="KW-0274">FAD</keyword>
<dbReference type="Gene3D" id="3.50.50.100">
    <property type="match status" value="1"/>
</dbReference>
<comment type="similarity">
    <text evidence="1">Belongs to the FAD-dependent oxidoreductase family.</text>
</comment>
<feature type="domain" description="FAD/NAD(P)-binding" evidence="5">
    <location>
        <begin position="12"/>
        <end position="328"/>
    </location>
</feature>